<evidence type="ECO:0000256" key="1">
    <source>
        <dbReference type="SAM" id="MobiDB-lite"/>
    </source>
</evidence>
<sequence length="268" mass="28941">MPQPEDLQQHLGDATQPPDDAPELAGVPHGTAGSETEDDHDEEQAAEIAEDSAAAAATAISSSVHKAVAEEDGDDSMRQAREKAESEGGAFDDELGAPDDEMEVEEEDDEEDAEGEGEAGAPTATDLEESSSQMEEESGLMELFAPALEVCYEEYYELMASWRPEGGDWLLTDCRRVYRLRRQAAGRGAGCSGDQPNELPPLPYAALQELQSAPFEDGGFVSQHLQTEPENGLYVLAVLFGWKPSDDALKKYFTSGRTTAPGPRTRKS</sequence>
<protein>
    <submittedName>
        <fullName evidence="2">Uncharacterized protein</fullName>
    </submittedName>
</protein>
<keyword evidence="3" id="KW-1185">Reference proteome</keyword>
<dbReference type="EMBL" id="JWZX01002322">
    <property type="protein sequence ID" value="KOO29954.1"/>
    <property type="molecule type" value="Genomic_DNA"/>
</dbReference>
<feature type="compositionally biased region" description="Acidic residues" evidence="1">
    <location>
        <begin position="35"/>
        <end position="50"/>
    </location>
</feature>
<accession>A0A0M0JTU0</accession>
<feature type="compositionally biased region" description="Acidic residues" evidence="1">
    <location>
        <begin position="126"/>
        <end position="139"/>
    </location>
</feature>
<reference evidence="3" key="1">
    <citation type="journal article" date="2015" name="PLoS Genet.">
        <title>Genome Sequence and Transcriptome Analyses of Chrysochromulina tobin: Metabolic Tools for Enhanced Algal Fitness in the Prominent Order Prymnesiales (Haptophyceae).</title>
        <authorList>
            <person name="Hovde B.T."/>
            <person name="Deodato C.R."/>
            <person name="Hunsperger H.M."/>
            <person name="Ryken S.A."/>
            <person name="Yost W."/>
            <person name="Jha R.K."/>
            <person name="Patterson J."/>
            <person name="Monnat R.J. Jr."/>
            <person name="Barlow S.B."/>
            <person name="Starkenburg S.R."/>
            <person name="Cattolico R.A."/>
        </authorList>
    </citation>
    <scope>NUCLEOTIDE SEQUENCE</scope>
    <source>
        <strain evidence="3">CCMP291</strain>
    </source>
</reference>
<feature type="compositionally biased region" description="Low complexity" evidence="1">
    <location>
        <begin position="51"/>
        <end position="63"/>
    </location>
</feature>
<feature type="compositionally biased region" description="Acidic residues" evidence="1">
    <location>
        <begin position="90"/>
        <end position="117"/>
    </location>
</feature>
<dbReference type="Proteomes" id="UP000037460">
    <property type="component" value="Unassembled WGS sequence"/>
</dbReference>
<proteinExistence type="predicted"/>
<organism evidence="2 3">
    <name type="scientific">Chrysochromulina tobinii</name>
    <dbReference type="NCBI Taxonomy" id="1460289"/>
    <lineage>
        <taxon>Eukaryota</taxon>
        <taxon>Haptista</taxon>
        <taxon>Haptophyta</taxon>
        <taxon>Prymnesiophyceae</taxon>
        <taxon>Prymnesiales</taxon>
        <taxon>Chrysochromulinaceae</taxon>
        <taxon>Chrysochromulina</taxon>
    </lineage>
</organism>
<dbReference type="AlphaFoldDB" id="A0A0M0JTU0"/>
<evidence type="ECO:0000313" key="3">
    <source>
        <dbReference type="Proteomes" id="UP000037460"/>
    </source>
</evidence>
<gene>
    <name evidence="2" type="ORF">Ctob_003813</name>
</gene>
<feature type="region of interest" description="Disordered" evidence="1">
    <location>
        <begin position="1"/>
        <end position="139"/>
    </location>
</feature>
<comment type="caution">
    <text evidence="2">The sequence shown here is derived from an EMBL/GenBank/DDBJ whole genome shotgun (WGS) entry which is preliminary data.</text>
</comment>
<name>A0A0M0JTU0_9EUKA</name>
<feature type="compositionally biased region" description="Basic and acidic residues" evidence="1">
    <location>
        <begin position="75"/>
        <end position="86"/>
    </location>
</feature>
<evidence type="ECO:0000313" key="2">
    <source>
        <dbReference type="EMBL" id="KOO29954.1"/>
    </source>
</evidence>